<dbReference type="AlphaFoldDB" id="A0A0F0CQE5"/>
<proteinExistence type="predicted"/>
<keyword evidence="4" id="KW-1185">Reference proteome</keyword>
<name>A0A0F0CQE5_9BACT</name>
<sequence length="315" mass="36751">MKKIIFIAAIVLYGTLAAFSVSAIAAEPDSVNRVNLTRVENWFILLNYDVEKFPFMEEKFNKYDMAVLDPDVCPDFKNYTDKKIFIAYVSFGEAESYRPYWGKIKDKEWVLRENPDWKENYYIDPRSYEWEKIIINEIIPDILKKGFNGIMLDTIDTAGMLESENIQKFYGAKRAMIDLVRAVRLKYPDLIMLSNNGFEILEDIAPFIDGLIVEDINMMPDFKNGGYKKVESSEREYKISVLRGLMDRFKLNVFAIDYAPCNSRQIIKDCVTKCRKLGFNPYVAEKDLNAVYDNRVNTSSAHKIKSARKKEYRYC</sequence>
<reference evidence="3 4" key="1">
    <citation type="submission" date="2015-02" db="EMBL/GenBank/DDBJ databases">
        <title>Single-cell genomics of uncultivated deep-branching MTB reveals a conserved set of magnetosome genes.</title>
        <authorList>
            <person name="Kolinko S."/>
            <person name="Richter M."/>
            <person name="Glockner F.O."/>
            <person name="Brachmann A."/>
            <person name="Schuler D."/>
        </authorList>
    </citation>
    <scope>NUCLEOTIDE SEQUENCE [LARGE SCALE GENOMIC DNA]</scope>
    <source>
        <strain evidence="3">SKK-01</strain>
    </source>
</reference>
<keyword evidence="1" id="KW-0732">Signal</keyword>
<evidence type="ECO:0000259" key="2">
    <source>
        <dbReference type="Pfam" id="PF03537"/>
    </source>
</evidence>
<feature type="domain" description="Glycoside-hydrolase family GH114 TIM-barrel" evidence="2">
    <location>
        <begin position="81"/>
        <end position="289"/>
    </location>
</feature>
<dbReference type="SUPFAM" id="SSF51445">
    <property type="entry name" value="(Trans)glycosidases"/>
    <property type="match status" value="1"/>
</dbReference>
<dbReference type="Gene3D" id="3.20.20.70">
    <property type="entry name" value="Aldolase class I"/>
    <property type="match status" value="1"/>
</dbReference>
<gene>
    <name evidence="3" type="ORF">OMAG_002385</name>
</gene>
<organism evidence="3 4">
    <name type="scientific">Candidatus Omnitrophus magneticus</name>
    <dbReference type="NCBI Taxonomy" id="1609969"/>
    <lineage>
        <taxon>Bacteria</taxon>
        <taxon>Pseudomonadati</taxon>
        <taxon>Candidatus Omnitrophota</taxon>
        <taxon>Candidatus Omnitrophus</taxon>
    </lineage>
</organism>
<feature type="signal peptide" evidence="1">
    <location>
        <begin position="1"/>
        <end position="25"/>
    </location>
</feature>
<dbReference type="InterPro" id="IPR004352">
    <property type="entry name" value="GH114_TIM-barrel"/>
</dbReference>
<comment type="caution">
    <text evidence="3">The sequence shown here is derived from an EMBL/GenBank/DDBJ whole genome shotgun (WGS) entry which is preliminary data.</text>
</comment>
<evidence type="ECO:0000313" key="3">
    <source>
        <dbReference type="EMBL" id="KJJ83726.1"/>
    </source>
</evidence>
<evidence type="ECO:0000256" key="1">
    <source>
        <dbReference type="SAM" id="SignalP"/>
    </source>
</evidence>
<dbReference type="PRINTS" id="PR01545">
    <property type="entry name" value="THEMAYE10DUF"/>
</dbReference>
<evidence type="ECO:0000313" key="4">
    <source>
        <dbReference type="Proteomes" id="UP000033428"/>
    </source>
</evidence>
<dbReference type="Proteomes" id="UP000033428">
    <property type="component" value="Unassembled WGS sequence"/>
</dbReference>
<dbReference type="PANTHER" id="PTHR35882:SF2">
    <property type="entry name" value="PELA"/>
    <property type="match status" value="1"/>
</dbReference>
<protein>
    <submittedName>
        <fullName evidence="3">Secreted protein</fullName>
    </submittedName>
</protein>
<dbReference type="PANTHER" id="PTHR35882">
    <property type="entry name" value="PELA"/>
    <property type="match status" value="1"/>
</dbReference>
<dbReference type="InterPro" id="IPR016062">
    <property type="entry name" value="TM1410-rel"/>
</dbReference>
<dbReference type="InterPro" id="IPR017853">
    <property type="entry name" value="GH"/>
</dbReference>
<feature type="chain" id="PRO_5002437142" evidence="1">
    <location>
        <begin position="26"/>
        <end position="315"/>
    </location>
</feature>
<dbReference type="InterPro" id="IPR013785">
    <property type="entry name" value="Aldolase_TIM"/>
</dbReference>
<dbReference type="EMBL" id="JYNY01000495">
    <property type="protein sequence ID" value="KJJ83726.1"/>
    <property type="molecule type" value="Genomic_DNA"/>
</dbReference>
<accession>A0A0F0CQE5</accession>
<dbReference type="Pfam" id="PF03537">
    <property type="entry name" value="Glyco_hydro_114"/>
    <property type="match status" value="1"/>
</dbReference>